<evidence type="ECO:0000313" key="1">
    <source>
        <dbReference type="EMBL" id="AII98079.1"/>
    </source>
</evidence>
<dbReference type="AlphaFoldDB" id="A0A076L355"/>
<organism evidence="1">
    <name type="scientific">Nephila pilipes</name>
    <name type="common">Giant wood spider</name>
    <name type="synonym">Nephila maculata</name>
    <dbReference type="NCBI Taxonomy" id="299642"/>
    <lineage>
        <taxon>Eukaryota</taxon>
        <taxon>Metazoa</taxon>
        <taxon>Ecdysozoa</taxon>
        <taxon>Arthropoda</taxon>
        <taxon>Chelicerata</taxon>
        <taxon>Arachnida</taxon>
        <taxon>Araneae</taxon>
        <taxon>Araneomorphae</taxon>
        <taxon>Entelegynae</taxon>
        <taxon>Araneoidea</taxon>
        <taxon>Nephilidae</taxon>
        <taxon>Nephila</taxon>
    </lineage>
</organism>
<name>A0A076L355_NEPPI</name>
<protein>
    <submittedName>
        <fullName evidence="1">BLTX744</fullName>
    </submittedName>
</protein>
<accession>A0A076L355</accession>
<reference evidence="1" key="1">
    <citation type="submission" date="2013-07" db="EMBL/GenBank/DDBJ databases">
        <title>Nephila pilipes venom gland.</title>
        <authorList>
            <person name="Huo L.J."/>
        </authorList>
    </citation>
    <scope>NUCLEOTIDE SEQUENCE</scope>
    <source>
        <tissue evidence="1">Venom gland</tissue>
    </source>
</reference>
<sequence length="30" mass="3578">MNRLNNHHRKSESLNLVFRLQVEEKIIATS</sequence>
<proteinExistence type="evidence at transcript level"/>
<dbReference type="EMBL" id="KF433758">
    <property type="protein sequence ID" value="AII98079.1"/>
    <property type="molecule type" value="mRNA"/>
</dbReference>